<comment type="caution">
    <text evidence="6">The sequence shown here is derived from an EMBL/GenBank/DDBJ whole genome shotgun (WGS) entry which is preliminary data.</text>
</comment>
<dbReference type="EMBL" id="CAJFCI010000079">
    <property type="protein sequence ID" value="CAD5109868.1"/>
    <property type="molecule type" value="Genomic_DNA"/>
</dbReference>
<dbReference type="InterPro" id="IPR029016">
    <property type="entry name" value="GAF-like_dom_sf"/>
</dbReference>
<reference evidence="6 7" key="1">
    <citation type="submission" date="2020-08" db="EMBL/GenBank/DDBJ databases">
        <authorList>
            <person name="Criscuolo A."/>
        </authorList>
    </citation>
    <scope>NUCLEOTIDE SEQUENCE [LARGE SCALE GENOMIC DNA]</scope>
    <source>
        <strain evidence="6">CIP111764</strain>
    </source>
</reference>
<dbReference type="Gene3D" id="3.30.450.40">
    <property type="match status" value="1"/>
</dbReference>
<dbReference type="Pfam" id="PF09339">
    <property type="entry name" value="HTH_IclR"/>
    <property type="match status" value="1"/>
</dbReference>
<evidence type="ECO:0000256" key="1">
    <source>
        <dbReference type="ARBA" id="ARBA00023015"/>
    </source>
</evidence>
<dbReference type="Gene3D" id="1.10.10.10">
    <property type="entry name" value="Winged helix-like DNA-binding domain superfamily/Winged helix DNA-binding domain"/>
    <property type="match status" value="1"/>
</dbReference>
<dbReference type="SUPFAM" id="SSF55781">
    <property type="entry name" value="GAF domain-like"/>
    <property type="match status" value="1"/>
</dbReference>
<keyword evidence="1" id="KW-0805">Transcription regulation</keyword>
<dbReference type="PANTHER" id="PTHR30136">
    <property type="entry name" value="HELIX-TURN-HELIX TRANSCRIPTIONAL REGULATOR, ICLR FAMILY"/>
    <property type="match status" value="1"/>
</dbReference>
<keyword evidence="7" id="KW-1185">Reference proteome</keyword>
<evidence type="ECO:0000313" key="7">
    <source>
        <dbReference type="Proteomes" id="UP000583387"/>
    </source>
</evidence>
<dbReference type="InterPro" id="IPR036388">
    <property type="entry name" value="WH-like_DNA-bd_sf"/>
</dbReference>
<protein>
    <submittedName>
        <fullName evidence="6">Pca regulon regulatory protein</fullName>
    </submittedName>
</protein>
<accession>A0A7U7ERL2</accession>
<dbReference type="PROSITE" id="PS51077">
    <property type="entry name" value="HTH_ICLR"/>
    <property type="match status" value="1"/>
</dbReference>
<dbReference type="PANTHER" id="PTHR30136:SF34">
    <property type="entry name" value="TRANSCRIPTIONAL REGULATOR"/>
    <property type="match status" value="1"/>
</dbReference>
<dbReference type="GO" id="GO:0045893">
    <property type="term" value="P:positive regulation of DNA-templated transcription"/>
    <property type="evidence" value="ECO:0007669"/>
    <property type="project" value="InterPro"/>
</dbReference>
<feature type="domain" description="HTH iclR-type" evidence="4">
    <location>
        <begin position="14"/>
        <end position="74"/>
    </location>
</feature>
<evidence type="ECO:0000256" key="3">
    <source>
        <dbReference type="ARBA" id="ARBA00023163"/>
    </source>
</evidence>
<evidence type="ECO:0000313" key="6">
    <source>
        <dbReference type="EMBL" id="CAD5109868.1"/>
    </source>
</evidence>
<dbReference type="GO" id="GO:0003677">
    <property type="term" value="F:DNA binding"/>
    <property type="evidence" value="ECO:0007669"/>
    <property type="project" value="UniProtKB-KW"/>
</dbReference>
<dbReference type="PROSITE" id="PS51078">
    <property type="entry name" value="ICLR_ED"/>
    <property type="match status" value="1"/>
</dbReference>
<dbReference type="GO" id="GO:0046278">
    <property type="term" value="P:3,4-dihydroxybenzoate metabolic process"/>
    <property type="evidence" value="ECO:0007669"/>
    <property type="project" value="InterPro"/>
</dbReference>
<feature type="domain" description="IclR-ED" evidence="5">
    <location>
        <begin position="75"/>
        <end position="258"/>
    </location>
</feature>
<evidence type="ECO:0000259" key="5">
    <source>
        <dbReference type="PROSITE" id="PS51078"/>
    </source>
</evidence>
<dbReference type="GO" id="GO:0045892">
    <property type="term" value="P:negative regulation of DNA-templated transcription"/>
    <property type="evidence" value="ECO:0007669"/>
    <property type="project" value="TreeGrafter"/>
</dbReference>
<proteinExistence type="predicted"/>
<name>A0A7U7ERL2_9GAMM</name>
<dbReference type="InterPro" id="IPR014757">
    <property type="entry name" value="Tscrpt_reg_IclR_C"/>
</dbReference>
<gene>
    <name evidence="6" type="primary">pcaR_2</name>
    <name evidence="6" type="ORF">PSEWESI4_04182</name>
</gene>
<dbReference type="InterPro" id="IPR012794">
    <property type="entry name" value="PcaR_PcaU"/>
</dbReference>
<keyword evidence="2" id="KW-0238">DNA-binding</keyword>
<evidence type="ECO:0000259" key="4">
    <source>
        <dbReference type="PROSITE" id="PS51077"/>
    </source>
</evidence>
<dbReference type="GO" id="GO:0003700">
    <property type="term" value="F:DNA-binding transcription factor activity"/>
    <property type="evidence" value="ECO:0007669"/>
    <property type="project" value="TreeGrafter"/>
</dbReference>
<keyword evidence="3" id="KW-0804">Transcription</keyword>
<evidence type="ECO:0000256" key="2">
    <source>
        <dbReference type="ARBA" id="ARBA00023125"/>
    </source>
</evidence>
<dbReference type="SUPFAM" id="SSF46785">
    <property type="entry name" value="Winged helix' DNA-binding domain"/>
    <property type="match status" value="1"/>
</dbReference>
<dbReference type="NCBIfam" id="TIGR02431">
    <property type="entry name" value="pcaR_pcaU"/>
    <property type="match status" value="1"/>
</dbReference>
<dbReference type="Proteomes" id="UP000583387">
    <property type="component" value="Unassembled WGS sequence"/>
</dbReference>
<dbReference type="Pfam" id="PF01614">
    <property type="entry name" value="IclR_C"/>
    <property type="match status" value="1"/>
</dbReference>
<dbReference type="InterPro" id="IPR050707">
    <property type="entry name" value="HTH_MetabolicPath_Reg"/>
</dbReference>
<dbReference type="InterPro" id="IPR036390">
    <property type="entry name" value="WH_DNA-bd_sf"/>
</dbReference>
<dbReference type="AlphaFoldDB" id="A0A7U7ERL2"/>
<dbReference type="InterPro" id="IPR005471">
    <property type="entry name" value="Tscrpt_reg_IclR_N"/>
</dbReference>
<dbReference type="SMART" id="SM00346">
    <property type="entry name" value="HTH_ICLR"/>
    <property type="match status" value="1"/>
</dbReference>
<organism evidence="6 7">
    <name type="scientific">Zestomonas carbonaria</name>
    <dbReference type="NCBI Taxonomy" id="2762745"/>
    <lineage>
        <taxon>Bacteria</taxon>
        <taxon>Pseudomonadati</taxon>
        <taxon>Pseudomonadota</taxon>
        <taxon>Gammaproteobacteria</taxon>
        <taxon>Pseudomonadales</taxon>
        <taxon>Pseudomonadaceae</taxon>
        <taxon>Zestomonas</taxon>
    </lineage>
</organism>
<sequence>MTVDKPTIHPRDLIAGLQKGLALMQLFSIDQPRLSVPQAARLSGLTPSAARRFLLTLVHEGFAETDGRHYWLTPKALRIGQAYVDSAQLPRMLRPIVEQVARQTQEHVSVGTRDGDEIVHVVRSRYSHVASLSIRPGSRVPMYCTASGRLWLAALDADELDAYFQRNPPRQLTPYTLTDPAALKEEIARVAAQGFSIVDQEYEIGMRVIGVPLTDRGGRLKATLAITTHASRPGVEEMRSRYLGPLYEAQVLLKPVLD</sequence>